<evidence type="ECO:0000259" key="1">
    <source>
        <dbReference type="Pfam" id="PF01323"/>
    </source>
</evidence>
<comment type="caution">
    <text evidence="2">The sequence shown here is derived from an EMBL/GenBank/DDBJ whole genome shotgun (WGS) entry which is preliminary data.</text>
</comment>
<gene>
    <name evidence="2" type="ORF">DFP95_11670</name>
</gene>
<dbReference type="CDD" id="cd03024">
    <property type="entry name" value="DsbA_FrnE"/>
    <property type="match status" value="1"/>
</dbReference>
<evidence type="ECO:0000313" key="2">
    <source>
        <dbReference type="EMBL" id="RED55744.1"/>
    </source>
</evidence>
<dbReference type="Gene3D" id="3.40.30.10">
    <property type="entry name" value="Glutaredoxin"/>
    <property type="match status" value="1"/>
</dbReference>
<protein>
    <submittedName>
        <fullName evidence="2">Putative DsbA family dithiol-disulfide isomerase</fullName>
    </submittedName>
</protein>
<dbReference type="GO" id="GO:0016491">
    <property type="term" value="F:oxidoreductase activity"/>
    <property type="evidence" value="ECO:0007669"/>
    <property type="project" value="InterPro"/>
</dbReference>
<dbReference type="InterPro" id="IPR001853">
    <property type="entry name" value="DSBA-like_thioredoxin_dom"/>
</dbReference>
<dbReference type="PANTHER" id="PTHR13887:SF41">
    <property type="entry name" value="THIOREDOXIN SUPERFAMILY PROTEIN"/>
    <property type="match status" value="1"/>
</dbReference>
<dbReference type="PANTHER" id="PTHR13887">
    <property type="entry name" value="GLUTATHIONE S-TRANSFERASE KAPPA"/>
    <property type="match status" value="1"/>
</dbReference>
<proteinExistence type="predicted"/>
<dbReference type="GO" id="GO:0016853">
    <property type="term" value="F:isomerase activity"/>
    <property type="evidence" value="ECO:0007669"/>
    <property type="project" value="UniProtKB-KW"/>
</dbReference>
<dbReference type="AlphaFoldDB" id="A0A3D9I1W8"/>
<name>A0A3D9I1W8_9BACL</name>
<dbReference type="Pfam" id="PF01323">
    <property type="entry name" value="DSBA"/>
    <property type="match status" value="1"/>
</dbReference>
<dbReference type="InterPro" id="IPR036249">
    <property type="entry name" value="Thioredoxin-like_sf"/>
</dbReference>
<dbReference type="Proteomes" id="UP000256869">
    <property type="component" value="Unassembled WGS sequence"/>
</dbReference>
<keyword evidence="2" id="KW-0413">Isomerase</keyword>
<dbReference type="EMBL" id="QRDY01000016">
    <property type="protein sequence ID" value="RED55744.1"/>
    <property type="molecule type" value="Genomic_DNA"/>
</dbReference>
<feature type="domain" description="DSBA-like thioredoxin" evidence="1">
    <location>
        <begin position="10"/>
        <end position="212"/>
    </location>
</feature>
<sequence length="226" mass="25593">MGNRENKMKVEIWSDFACPFCYIGKRRFENALAKFPHRDRVQVVYRSFELDPQMPEQLPYDVYDMLSKKYGMSREQAIAGNVSLKNQAAADGLDFQFDGLVLANTFDAHRLCHFAERHGKGLEISELLYRAYFSENKTLSDHDTLADIAAEAGLNREEAIAMLAGDQFSDLVRNEEAASQDLGIRGVPFYAIDRKFSLSGAQSEEVFSQALQQAWDDRSTLDDAIV</sequence>
<reference evidence="2 3" key="1">
    <citation type="submission" date="2018-07" db="EMBL/GenBank/DDBJ databases">
        <title>Genomic Encyclopedia of Type Strains, Phase III (KMG-III): the genomes of soil and plant-associated and newly described type strains.</title>
        <authorList>
            <person name="Whitman W."/>
        </authorList>
    </citation>
    <scope>NUCLEOTIDE SEQUENCE [LARGE SCALE GENOMIC DNA]</scope>
    <source>
        <strain evidence="2 3">CECT 8236</strain>
    </source>
</reference>
<dbReference type="RefSeq" id="WP_245987818.1">
    <property type="nucleotide sequence ID" value="NZ_QRDY01000016.1"/>
</dbReference>
<evidence type="ECO:0000313" key="3">
    <source>
        <dbReference type="Proteomes" id="UP000256869"/>
    </source>
</evidence>
<accession>A0A3D9I1W8</accession>
<dbReference type="SUPFAM" id="SSF52833">
    <property type="entry name" value="Thioredoxin-like"/>
    <property type="match status" value="1"/>
</dbReference>
<keyword evidence="3" id="KW-1185">Reference proteome</keyword>
<organism evidence="2 3">
    <name type="scientific">Cohnella lupini</name>
    <dbReference type="NCBI Taxonomy" id="1294267"/>
    <lineage>
        <taxon>Bacteria</taxon>
        <taxon>Bacillati</taxon>
        <taxon>Bacillota</taxon>
        <taxon>Bacilli</taxon>
        <taxon>Bacillales</taxon>
        <taxon>Paenibacillaceae</taxon>
        <taxon>Cohnella</taxon>
    </lineage>
</organism>